<dbReference type="InterPro" id="IPR000008">
    <property type="entry name" value="C2_dom"/>
</dbReference>
<proteinExistence type="predicted"/>
<feature type="region of interest" description="Disordered" evidence="1">
    <location>
        <begin position="1"/>
        <end position="77"/>
    </location>
</feature>
<dbReference type="Pfam" id="PF00168">
    <property type="entry name" value="C2"/>
    <property type="match status" value="1"/>
</dbReference>
<feature type="compositionally biased region" description="Basic and acidic residues" evidence="1">
    <location>
        <begin position="1"/>
        <end position="35"/>
    </location>
</feature>
<dbReference type="STRING" id="6669.E9HX96"/>
<organism evidence="3 4">
    <name type="scientific">Daphnia pulex</name>
    <name type="common">Water flea</name>
    <dbReference type="NCBI Taxonomy" id="6669"/>
    <lineage>
        <taxon>Eukaryota</taxon>
        <taxon>Metazoa</taxon>
        <taxon>Ecdysozoa</taxon>
        <taxon>Arthropoda</taxon>
        <taxon>Crustacea</taxon>
        <taxon>Branchiopoda</taxon>
        <taxon>Diplostraca</taxon>
        <taxon>Cladocera</taxon>
        <taxon>Anomopoda</taxon>
        <taxon>Daphniidae</taxon>
        <taxon>Daphnia</taxon>
    </lineage>
</organism>
<gene>
    <name evidence="3" type="ORF">DAPPUDRAFT_268091</name>
</gene>
<dbReference type="Gene3D" id="2.60.40.150">
    <property type="entry name" value="C2 domain"/>
    <property type="match status" value="1"/>
</dbReference>
<dbReference type="EMBL" id="GL733019">
    <property type="protein sequence ID" value="EFX63630.1"/>
    <property type="molecule type" value="Genomic_DNA"/>
</dbReference>
<dbReference type="Proteomes" id="UP000000305">
    <property type="component" value="Unassembled WGS sequence"/>
</dbReference>
<reference evidence="3 4" key="1">
    <citation type="journal article" date="2011" name="Science">
        <title>The ecoresponsive genome of Daphnia pulex.</title>
        <authorList>
            <person name="Colbourne J.K."/>
            <person name="Pfrender M.E."/>
            <person name="Gilbert D."/>
            <person name="Thomas W.K."/>
            <person name="Tucker A."/>
            <person name="Oakley T.H."/>
            <person name="Tokishita S."/>
            <person name="Aerts A."/>
            <person name="Arnold G.J."/>
            <person name="Basu M.K."/>
            <person name="Bauer D.J."/>
            <person name="Caceres C.E."/>
            <person name="Carmel L."/>
            <person name="Casola C."/>
            <person name="Choi J.H."/>
            <person name="Detter J.C."/>
            <person name="Dong Q."/>
            <person name="Dusheyko S."/>
            <person name="Eads B.D."/>
            <person name="Frohlich T."/>
            <person name="Geiler-Samerotte K.A."/>
            <person name="Gerlach D."/>
            <person name="Hatcher P."/>
            <person name="Jogdeo S."/>
            <person name="Krijgsveld J."/>
            <person name="Kriventseva E.V."/>
            <person name="Kultz D."/>
            <person name="Laforsch C."/>
            <person name="Lindquist E."/>
            <person name="Lopez J."/>
            <person name="Manak J.R."/>
            <person name="Muller J."/>
            <person name="Pangilinan J."/>
            <person name="Patwardhan R.P."/>
            <person name="Pitluck S."/>
            <person name="Pritham E.J."/>
            <person name="Rechtsteiner A."/>
            <person name="Rho M."/>
            <person name="Rogozin I.B."/>
            <person name="Sakarya O."/>
            <person name="Salamov A."/>
            <person name="Schaack S."/>
            <person name="Shapiro H."/>
            <person name="Shiga Y."/>
            <person name="Skalitzky C."/>
            <person name="Smith Z."/>
            <person name="Souvorov A."/>
            <person name="Sung W."/>
            <person name="Tang Z."/>
            <person name="Tsuchiya D."/>
            <person name="Tu H."/>
            <person name="Vos H."/>
            <person name="Wang M."/>
            <person name="Wolf Y.I."/>
            <person name="Yamagata H."/>
            <person name="Yamada T."/>
            <person name="Ye Y."/>
            <person name="Shaw J.R."/>
            <person name="Andrews J."/>
            <person name="Crease T.J."/>
            <person name="Tang H."/>
            <person name="Lucas S.M."/>
            <person name="Robertson H.M."/>
            <person name="Bork P."/>
            <person name="Koonin E.V."/>
            <person name="Zdobnov E.M."/>
            <person name="Grigoriev I.V."/>
            <person name="Lynch M."/>
            <person name="Boore J.L."/>
        </authorList>
    </citation>
    <scope>NUCLEOTIDE SEQUENCE [LARGE SCALE GENOMIC DNA]</scope>
</reference>
<evidence type="ECO:0000313" key="3">
    <source>
        <dbReference type="EMBL" id="EFX63630.1"/>
    </source>
</evidence>
<dbReference type="CDD" id="cd00030">
    <property type="entry name" value="C2"/>
    <property type="match status" value="1"/>
</dbReference>
<feature type="compositionally biased region" description="Acidic residues" evidence="1">
    <location>
        <begin position="36"/>
        <end position="70"/>
    </location>
</feature>
<dbReference type="PANTHER" id="PTHR32246:SF173">
    <property type="entry name" value="C2 DOMAIN-CONTAINING PROTEIN"/>
    <property type="match status" value="1"/>
</dbReference>
<keyword evidence="4" id="KW-1185">Reference proteome</keyword>
<feature type="domain" description="C2" evidence="2">
    <location>
        <begin position="87"/>
        <end position="184"/>
    </location>
</feature>
<evidence type="ECO:0000259" key="2">
    <source>
        <dbReference type="Pfam" id="PF00168"/>
    </source>
</evidence>
<dbReference type="HOGENOM" id="CLU_1195915_0_0_1"/>
<dbReference type="PANTHER" id="PTHR32246">
    <property type="entry name" value="INGRESSION PROTEIN FIC1"/>
    <property type="match status" value="1"/>
</dbReference>
<sequence length="232" mass="26704">MTPDEQMEKNQEEEKEGKEEEEKKEEEIEKEKNEGGEEEVKEEEEKEEEKENEGGEGGEEEEEDEEDEDLLTGNKNPIKVVNTPKLVEMKVVRGVNFPKAKDSDQYYLSVLVEEMRGKFCYQNQTKKFKSKTIRDRWNKNFTIQTQHPESSQITIKVKKSSIFGLKKSTVGFVKMAVSDLMHDENGHVSALKMQLNDESNNPVGEAYLELDMKVGDLPEVVPSPAEPSRNHY</sequence>
<dbReference type="SUPFAM" id="SSF49562">
    <property type="entry name" value="C2 domain (Calcium/lipid-binding domain, CaLB)"/>
    <property type="match status" value="1"/>
</dbReference>
<name>E9HX96_DAPPU</name>
<accession>E9HX96</accession>
<dbReference type="PhylomeDB" id="E9HX96"/>
<evidence type="ECO:0000313" key="4">
    <source>
        <dbReference type="Proteomes" id="UP000000305"/>
    </source>
</evidence>
<dbReference type="InterPro" id="IPR035892">
    <property type="entry name" value="C2_domain_sf"/>
</dbReference>
<dbReference type="InParanoid" id="E9HX96"/>
<dbReference type="AlphaFoldDB" id="E9HX96"/>
<protein>
    <recommendedName>
        <fullName evidence="2">C2 domain-containing protein</fullName>
    </recommendedName>
</protein>
<dbReference type="KEGG" id="dpx:DAPPUDRAFT_268091"/>
<evidence type="ECO:0000256" key="1">
    <source>
        <dbReference type="SAM" id="MobiDB-lite"/>
    </source>
</evidence>